<comment type="caution">
    <text evidence="3">The sequence shown here is derived from an EMBL/GenBank/DDBJ whole genome shotgun (WGS) entry which is preliminary data.</text>
</comment>
<dbReference type="AlphaFoldDB" id="A0A4V6I6I8"/>
<dbReference type="EMBL" id="JRPC02000016">
    <property type="protein sequence ID" value="TLE15546.1"/>
    <property type="molecule type" value="Genomic_DNA"/>
</dbReference>
<dbReference type="Gene3D" id="3.30.750.140">
    <property type="match status" value="1"/>
</dbReference>
<keyword evidence="3" id="KW-0969">Cilium</keyword>
<evidence type="ECO:0000313" key="4">
    <source>
        <dbReference type="Proteomes" id="UP000029920"/>
    </source>
</evidence>
<reference evidence="3 4" key="1">
    <citation type="journal article" date="2014" name="Genome Announc.">
        <title>Draft genome sequences of eight enterohepatic helicobacter species isolated from both laboratory and wild rodents.</title>
        <authorList>
            <person name="Sheh A."/>
            <person name="Shen Z."/>
            <person name="Fox J.G."/>
        </authorList>
    </citation>
    <scope>NUCLEOTIDE SEQUENCE [LARGE SCALE GENOMIC DNA]</scope>
    <source>
        <strain evidence="3 4">MIT-03-7007</strain>
    </source>
</reference>
<name>A0A4V6I6I8_9HELI</name>
<keyword evidence="3" id="KW-0966">Cell projection</keyword>
<dbReference type="Proteomes" id="UP000029920">
    <property type="component" value="Unassembled WGS sequence"/>
</dbReference>
<gene>
    <name evidence="3" type="ORF">LS72_006930</name>
</gene>
<keyword evidence="4" id="KW-1185">Reference proteome</keyword>
<organism evidence="3 4">
    <name type="scientific">Helicobacter apodemus</name>
    <dbReference type="NCBI Taxonomy" id="135569"/>
    <lineage>
        <taxon>Bacteria</taxon>
        <taxon>Pseudomonadati</taxon>
        <taxon>Campylobacterota</taxon>
        <taxon>Epsilonproteobacteria</taxon>
        <taxon>Campylobacterales</taxon>
        <taxon>Helicobacteraceae</taxon>
        <taxon>Helicobacter</taxon>
    </lineage>
</organism>
<evidence type="ECO:0000313" key="3">
    <source>
        <dbReference type="EMBL" id="TLE15546.1"/>
    </source>
</evidence>
<dbReference type="CDD" id="cd17470">
    <property type="entry name" value="T3SS_Flik_C"/>
    <property type="match status" value="1"/>
</dbReference>
<feature type="domain" description="Flagellar hook-length control protein-like C-terminal" evidence="2">
    <location>
        <begin position="523"/>
        <end position="600"/>
    </location>
</feature>
<sequence>MLSFLEIDKSNVTDVSKDKNKIPTQEDLQEEVTFSKIFDDLIEDKEAVKKKGKNLEKKAINLLLKEKNIADVDKEEIKEEPIIETKEGSIAFKKEHKKIIKTTKETLEIAIEDKPTKKAHSLETLRSIPQNAKELLQMAKETKSPKTLKDILQKANNLNLVVKKIHFQGDTQKPNKTILQEIPQKSQSKVTGLKDKKAYIPNEVLSNILQDKKILENGKKIEKNLSLKKEKDKFIQEVKEDFQVIKENPKGLKNTHQEKTISTLTQKREKKDFKDSQIPSSPKEVINAILLQDKKILENGKKIEKNLSLKKEKDKFIQEVKEDFQVIKENPKGLKNTHQEKTISTLTQKREKKDFKDSQILSSPKEVINVIPKDSNIILEQSSKTAIKQTKENLSKQEKPKISFKEEKNPYSSVKKENKIMDKSYEKHHFALQEERQNIQNITKEEIQVKEHSQQSFLDNLLKMQNSAKSSFVSETKEASPIQKEIKEKNYQEVYQGAIQSQNIERFSIQNTFIHFSDKLKEALQNYRPPVTKISLELNPQNLGSVELTITKRGDNIHIQIGSNQQALQLFMQNAQDFKNQLSNLGFNEVQMDFKDTAGNSLGGGFSDSSRGNSQQNFHQNSQNHQKRNENSLYVYQQVDDSYREISHMDLRFSYDA</sequence>
<dbReference type="RefSeq" id="WP_138155218.1">
    <property type="nucleotide sequence ID" value="NZ_JRPC02000016.1"/>
</dbReference>
<dbReference type="InterPro" id="IPR038610">
    <property type="entry name" value="FliK-like_C_sf"/>
</dbReference>
<proteinExistence type="predicted"/>
<feature type="compositionally biased region" description="Low complexity" evidence="1">
    <location>
        <begin position="613"/>
        <end position="624"/>
    </location>
</feature>
<dbReference type="InterPro" id="IPR021136">
    <property type="entry name" value="Flagellar_hook_control-like_C"/>
</dbReference>
<feature type="region of interest" description="Disordered" evidence="1">
    <location>
        <begin position="601"/>
        <end position="631"/>
    </location>
</feature>
<protein>
    <submittedName>
        <fullName evidence="3">Flagellar hook-length control protein FliK</fullName>
    </submittedName>
</protein>
<accession>A0A4V6I6I8</accession>
<dbReference type="Pfam" id="PF02120">
    <property type="entry name" value="Flg_hook"/>
    <property type="match status" value="1"/>
</dbReference>
<evidence type="ECO:0000259" key="2">
    <source>
        <dbReference type="Pfam" id="PF02120"/>
    </source>
</evidence>
<keyword evidence="3" id="KW-0282">Flagellum</keyword>
<evidence type="ECO:0000256" key="1">
    <source>
        <dbReference type="SAM" id="MobiDB-lite"/>
    </source>
</evidence>